<evidence type="ECO:0000313" key="2">
    <source>
        <dbReference type="EMBL" id="KAF2556490.1"/>
    </source>
</evidence>
<organism evidence="2 3">
    <name type="scientific">Brassica cretica</name>
    <name type="common">Mustard</name>
    <dbReference type="NCBI Taxonomy" id="69181"/>
    <lineage>
        <taxon>Eukaryota</taxon>
        <taxon>Viridiplantae</taxon>
        <taxon>Streptophyta</taxon>
        <taxon>Embryophyta</taxon>
        <taxon>Tracheophyta</taxon>
        <taxon>Spermatophyta</taxon>
        <taxon>Magnoliopsida</taxon>
        <taxon>eudicotyledons</taxon>
        <taxon>Gunneridae</taxon>
        <taxon>Pentapetalae</taxon>
        <taxon>rosids</taxon>
        <taxon>malvids</taxon>
        <taxon>Brassicales</taxon>
        <taxon>Brassicaceae</taxon>
        <taxon>Brassiceae</taxon>
        <taxon>Brassica</taxon>
    </lineage>
</organism>
<evidence type="ECO:0000313" key="3">
    <source>
        <dbReference type="Proteomes" id="UP000712281"/>
    </source>
</evidence>
<gene>
    <name evidence="2" type="ORF">F2Q68_00013706</name>
</gene>
<dbReference type="EMBL" id="QGKW02001940">
    <property type="protein sequence ID" value="KAF2556490.1"/>
    <property type="molecule type" value="Genomic_DNA"/>
</dbReference>
<accession>A0A8S9HHD9</accession>
<protein>
    <submittedName>
        <fullName evidence="2">Uncharacterized protein</fullName>
    </submittedName>
</protein>
<dbReference type="Proteomes" id="UP000712281">
    <property type="component" value="Unassembled WGS sequence"/>
</dbReference>
<name>A0A8S9HHD9_BRACR</name>
<proteinExistence type="predicted"/>
<sequence>MRQIHQSKPSDDLLRPQLASRTSSALHSASQPAHVPKQTPASPIERRRVPLQLRSRRTLNSIASYVRLSLRSRSRSDVQPQPDSREALTIRRTRRTLTPGVPHSRLTLSGSARVLVSASACAQPQLASRPSLRPRLQASVSTRDPIGTRQLASASQLTSEVHPFILEVRFNPTK</sequence>
<feature type="region of interest" description="Disordered" evidence="1">
    <location>
        <begin position="1"/>
        <end position="49"/>
    </location>
</feature>
<feature type="compositionally biased region" description="Polar residues" evidence="1">
    <location>
        <begin position="19"/>
        <end position="31"/>
    </location>
</feature>
<evidence type="ECO:0000256" key="1">
    <source>
        <dbReference type="SAM" id="MobiDB-lite"/>
    </source>
</evidence>
<reference evidence="2" key="1">
    <citation type="submission" date="2019-12" db="EMBL/GenBank/DDBJ databases">
        <title>Genome sequencing and annotation of Brassica cretica.</title>
        <authorList>
            <person name="Studholme D.J."/>
            <person name="Sarris P.F."/>
        </authorList>
    </citation>
    <scope>NUCLEOTIDE SEQUENCE</scope>
    <source>
        <strain evidence="2">PFS-001/15</strain>
        <tissue evidence="2">Leaf</tissue>
    </source>
</reference>
<comment type="caution">
    <text evidence="2">The sequence shown here is derived from an EMBL/GenBank/DDBJ whole genome shotgun (WGS) entry which is preliminary data.</text>
</comment>
<dbReference type="AlphaFoldDB" id="A0A8S9HHD9"/>